<protein>
    <recommendedName>
        <fullName evidence="3">DUF4829 domain-containing protein</fullName>
    </recommendedName>
</protein>
<comment type="caution">
    <text evidence="1">The sequence shown here is derived from an EMBL/GenBank/DDBJ whole genome shotgun (WGS) entry which is preliminary data.</text>
</comment>
<accession>A0ABT2W2N1</accession>
<dbReference type="EMBL" id="JAOTEM010000001">
    <property type="protein sequence ID" value="MCU7616486.1"/>
    <property type="molecule type" value="Genomic_DNA"/>
</dbReference>
<dbReference type="Proteomes" id="UP001208649">
    <property type="component" value="Unassembled WGS sequence"/>
</dbReference>
<name>A0ABT2W2N1_9FLAO</name>
<sequence length="155" mass="18382">MKNILTAFCLLFSVIVFSQKNYSKIKSSKVNQERLEISEKFIDEYLNKCKRSDYSAFEKFILSKSFERQYREKGKDACEKIPELYGNIKVLNFNSAYLNKYSKDFDPTDLYVFNFTSEKLPQIKYISVWIYHDQNIIGGIWVSEEIPLGRSKYKD</sequence>
<gene>
    <name evidence="1" type="ORF">NZ698_04700</name>
</gene>
<evidence type="ECO:0000313" key="2">
    <source>
        <dbReference type="Proteomes" id="UP001208649"/>
    </source>
</evidence>
<organism evidence="1 2">
    <name type="scientific">Chryseobacterium edaphi</name>
    <dbReference type="NCBI Taxonomy" id="2976532"/>
    <lineage>
        <taxon>Bacteria</taxon>
        <taxon>Pseudomonadati</taxon>
        <taxon>Bacteroidota</taxon>
        <taxon>Flavobacteriia</taxon>
        <taxon>Flavobacteriales</taxon>
        <taxon>Weeksellaceae</taxon>
        <taxon>Chryseobacterium group</taxon>
        <taxon>Chryseobacterium</taxon>
    </lineage>
</organism>
<proteinExistence type="predicted"/>
<evidence type="ECO:0000313" key="1">
    <source>
        <dbReference type="EMBL" id="MCU7616486.1"/>
    </source>
</evidence>
<reference evidence="2" key="1">
    <citation type="submission" date="2023-07" db="EMBL/GenBank/DDBJ databases">
        <title>Chryseobacterium sp. strain PBS4-4 Genome sequencing and assembly.</title>
        <authorList>
            <person name="Jung Y."/>
        </authorList>
    </citation>
    <scope>NUCLEOTIDE SEQUENCE [LARGE SCALE GENOMIC DNA]</scope>
    <source>
        <strain evidence="2">PBS4-4</strain>
    </source>
</reference>
<evidence type="ECO:0008006" key="3">
    <source>
        <dbReference type="Google" id="ProtNLM"/>
    </source>
</evidence>
<keyword evidence="2" id="KW-1185">Reference proteome</keyword>